<dbReference type="Proteomes" id="UP000717585">
    <property type="component" value="Unassembled WGS sequence"/>
</dbReference>
<accession>A0A8J6BC32</accession>
<evidence type="ECO:0000313" key="6">
    <source>
        <dbReference type="EMBL" id="KAG9394272.1"/>
    </source>
</evidence>
<evidence type="ECO:0000256" key="3">
    <source>
        <dbReference type="ARBA" id="ARBA00022701"/>
    </source>
</evidence>
<dbReference type="EMBL" id="JAHDYR010000016">
    <property type="protein sequence ID" value="KAG9394272.1"/>
    <property type="molecule type" value="Genomic_DNA"/>
</dbReference>
<dbReference type="InterPro" id="IPR007259">
    <property type="entry name" value="GCP"/>
</dbReference>
<gene>
    <name evidence="6" type="ORF">J8273_4374</name>
</gene>
<feature type="domain" description="Gamma tubulin complex component protein N-terminal" evidence="5">
    <location>
        <begin position="41"/>
        <end position="236"/>
    </location>
</feature>
<dbReference type="GO" id="GO:0051225">
    <property type="term" value="P:spindle assembly"/>
    <property type="evidence" value="ECO:0007669"/>
    <property type="project" value="TreeGrafter"/>
</dbReference>
<dbReference type="GO" id="GO:0005874">
    <property type="term" value="C:microtubule"/>
    <property type="evidence" value="ECO:0007669"/>
    <property type="project" value="UniProtKB-KW"/>
</dbReference>
<dbReference type="GO" id="GO:0031122">
    <property type="term" value="P:cytoplasmic microtubule organization"/>
    <property type="evidence" value="ECO:0007669"/>
    <property type="project" value="TreeGrafter"/>
</dbReference>
<comment type="subcellular location">
    <subcellularLocation>
        <location evidence="1">Cytoplasm</location>
        <location evidence="1">Cytoskeleton</location>
    </subcellularLocation>
</comment>
<evidence type="ECO:0000259" key="5">
    <source>
        <dbReference type="Pfam" id="PF17681"/>
    </source>
</evidence>
<dbReference type="InterPro" id="IPR041470">
    <property type="entry name" value="GCP_N"/>
</dbReference>
<protein>
    <submittedName>
        <fullName evidence="6">Gamma-tubulin complex component protein</fullName>
    </submittedName>
</protein>
<reference evidence="6" key="1">
    <citation type="submission" date="2021-05" db="EMBL/GenBank/DDBJ databases">
        <title>A free-living protist that lacks canonical eukaryotic 1 DNA replication and segregation systems.</title>
        <authorList>
            <person name="Salas-Leiva D.E."/>
            <person name="Tromer E.C."/>
            <person name="Curtis B.A."/>
            <person name="Jerlstrom-Hultqvist J."/>
            <person name="Kolisko M."/>
            <person name="Yi Z."/>
            <person name="Salas-Leiva J.S."/>
            <person name="Gallot-Lavallee L."/>
            <person name="Kops G.J.P.L."/>
            <person name="Archibald J.M."/>
            <person name="Simpson A.G.B."/>
            <person name="Roger A.J."/>
        </authorList>
    </citation>
    <scope>NUCLEOTIDE SEQUENCE</scope>
    <source>
        <strain evidence="6">BICM</strain>
    </source>
</reference>
<dbReference type="GO" id="GO:0051321">
    <property type="term" value="P:meiotic cell cycle"/>
    <property type="evidence" value="ECO:0007669"/>
    <property type="project" value="TreeGrafter"/>
</dbReference>
<keyword evidence="2" id="KW-0963">Cytoplasm</keyword>
<evidence type="ECO:0000313" key="7">
    <source>
        <dbReference type="Proteomes" id="UP000717585"/>
    </source>
</evidence>
<organism evidence="6 7">
    <name type="scientific">Carpediemonas membranifera</name>
    <dbReference type="NCBI Taxonomy" id="201153"/>
    <lineage>
        <taxon>Eukaryota</taxon>
        <taxon>Metamonada</taxon>
        <taxon>Carpediemonas-like organisms</taxon>
        <taxon>Carpediemonas</taxon>
    </lineage>
</organism>
<dbReference type="GO" id="GO:0043015">
    <property type="term" value="F:gamma-tubulin binding"/>
    <property type="evidence" value="ECO:0007669"/>
    <property type="project" value="InterPro"/>
</dbReference>
<dbReference type="GO" id="GO:0051011">
    <property type="term" value="F:microtubule minus-end binding"/>
    <property type="evidence" value="ECO:0007669"/>
    <property type="project" value="TreeGrafter"/>
</dbReference>
<dbReference type="GO" id="GO:0000278">
    <property type="term" value="P:mitotic cell cycle"/>
    <property type="evidence" value="ECO:0007669"/>
    <property type="project" value="TreeGrafter"/>
</dbReference>
<dbReference type="GO" id="GO:0000930">
    <property type="term" value="C:gamma-tubulin complex"/>
    <property type="evidence" value="ECO:0007669"/>
    <property type="project" value="TreeGrafter"/>
</dbReference>
<evidence type="ECO:0000256" key="2">
    <source>
        <dbReference type="ARBA" id="ARBA00022490"/>
    </source>
</evidence>
<name>A0A8J6BC32_9EUKA</name>
<evidence type="ECO:0000256" key="1">
    <source>
        <dbReference type="ARBA" id="ARBA00004245"/>
    </source>
</evidence>
<keyword evidence="7" id="KW-1185">Reference proteome</keyword>
<keyword evidence="4" id="KW-0206">Cytoskeleton</keyword>
<dbReference type="Pfam" id="PF17681">
    <property type="entry name" value="GCP_N_terminal"/>
    <property type="match status" value="1"/>
</dbReference>
<dbReference type="GO" id="GO:0007020">
    <property type="term" value="P:microtubule nucleation"/>
    <property type="evidence" value="ECO:0007669"/>
    <property type="project" value="InterPro"/>
</dbReference>
<comment type="caution">
    <text evidence="6">The sequence shown here is derived from an EMBL/GenBank/DDBJ whole genome shotgun (WGS) entry which is preliminary data.</text>
</comment>
<keyword evidence="3" id="KW-0493">Microtubule</keyword>
<proteinExistence type="predicted"/>
<dbReference type="AlphaFoldDB" id="A0A8J6BC32"/>
<dbReference type="PANTHER" id="PTHR19302">
    <property type="entry name" value="GAMMA TUBULIN COMPLEX PROTEIN"/>
    <property type="match status" value="1"/>
</dbReference>
<dbReference type="PANTHER" id="PTHR19302:SF33">
    <property type="entry name" value="GAMMA-TUBULIN COMPLEX COMPONENT 5"/>
    <property type="match status" value="1"/>
</dbReference>
<dbReference type="GO" id="GO:0000922">
    <property type="term" value="C:spindle pole"/>
    <property type="evidence" value="ECO:0007669"/>
    <property type="project" value="InterPro"/>
</dbReference>
<evidence type="ECO:0000256" key="4">
    <source>
        <dbReference type="ARBA" id="ARBA00023212"/>
    </source>
</evidence>
<sequence length="548" mass="60720">MLRITRRLDSMSTGGYQGAFRYKAKEYYEEIHQRICNSYQTLNDLIGALTAVSAQQVAISDIVTDVALHTTPIIPTLLYTRMSKEGSPLLAPFLAASMQVFWANLREWVCFGTLTNDCEGSFMASIPNRGKDDKPQYDLGRVIDVHEDRVPVFLKSVSELIVDVGRTVHIIRVICGKSSFIMDRAVISSLDKFIAQTRKFLDPTDWNELKLLRALRPILESARSHALARLRSILVDDERLAAHLDSLFNVMCLGHSGFEDVLHTCLDTLRPQWNLIDILDKAQEASAVILPAGTQLDTIPHTSKKGAILPAMPDLVYGYRRKGRSSPLDLILGRATVPMKDAHGIVRPPYSVVWESVWTIAAVKHKIADTIDLLRRRISCPGPRASGDSTLTQRCTDLKECLSLLREMNAVIKAVAARASRDVSHAYRAMMSDLEAAGDLESIIKIHGGFVAAIQPTEPQPHGGARRVVVPAVYKPQPSGARAAPTTLGDLCSVAVGFCESARAFADETRVTYDERLAMLARQVSESQDRWDAAYERWAEPVWAGDES</sequence>